<dbReference type="PIRSF" id="PIRSF004764">
    <property type="entry name" value="YmfJ"/>
    <property type="match status" value="1"/>
</dbReference>
<dbReference type="InterPro" id="IPR038292">
    <property type="entry name" value="YmfJ/YflH_sf"/>
</dbReference>
<protein>
    <recommendedName>
        <fullName evidence="2">DUF3243 domain-containing protein</fullName>
    </recommendedName>
</protein>
<dbReference type="Pfam" id="PF11588">
    <property type="entry name" value="DUF3243"/>
    <property type="match status" value="1"/>
</dbReference>
<organism evidence="1">
    <name type="scientific">anaerobic digester metagenome</name>
    <dbReference type="NCBI Taxonomy" id="1263854"/>
    <lineage>
        <taxon>unclassified sequences</taxon>
        <taxon>metagenomes</taxon>
        <taxon>ecological metagenomes</taxon>
    </lineage>
</organism>
<evidence type="ECO:0008006" key="2">
    <source>
        <dbReference type="Google" id="ProtNLM"/>
    </source>
</evidence>
<dbReference type="Gene3D" id="1.10.760.20">
    <property type="entry name" value="Protein of unknown function DUF3243"/>
    <property type="match status" value="1"/>
</dbReference>
<dbReference type="EMBL" id="CAADRN010000062">
    <property type="protein sequence ID" value="VFU12088.1"/>
    <property type="molecule type" value="Genomic_DNA"/>
</dbReference>
<dbReference type="AlphaFoldDB" id="A0A485LXQ5"/>
<evidence type="ECO:0000313" key="1">
    <source>
        <dbReference type="EMBL" id="VFU12088.1"/>
    </source>
</evidence>
<dbReference type="InterPro" id="IPR024702">
    <property type="entry name" value="Uncharacterised_YmfJ"/>
</dbReference>
<accession>A0A485LXQ5</accession>
<sequence>MGMEIDTGWHDWKKTLGRAVNTAEFIGMPDELINKMAYQVGEFLAGNFEPGNREQRLLKELWEVGSEDEKRVLAKMIARLVDRDVH</sequence>
<dbReference type="InterPro" id="IPR021637">
    <property type="entry name" value="DUF3243"/>
</dbReference>
<proteinExistence type="predicted"/>
<gene>
    <name evidence="1" type="ORF">SCFA_1540002</name>
</gene>
<name>A0A485LXQ5_9ZZZZ</name>
<reference evidence="1" key="1">
    <citation type="submission" date="2019-03" db="EMBL/GenBank/DDBJ databases">
        <authorList>
            <person name="Hao L."/>
        </authorList>
    </citation>
    <scope>NUCLEOTIDE SEQUENCE</scope>
</reference>